<sequence>MAKKTKPLLQKTSKPVLIYTLLVFLLSIPVYFFVVDTIWKSELDEHNQIMADRTAYQLHGLNLSDEALDSSIALWNQLQPGTNIHYPHSGDSGQDSLFTVEKQKAYAPTVNIDRFRVLSTIIQVNDRPLRFTVETNIEESEETVVAIALTTLFFFMLTLVGILFINRRSSIKIWKPFRHTLDQLQHFHLHRQSAIAFTGSDIAEFEELNDSLHKLIDHTILTYTAQKEFTENASHELQTPLAILQSKLDLLMQSEHLSDRQYQLLEEMNRSLARSVRINKNLLLLTKIENSQFADLAYFSFDRLLQQCLLLVEEYAMQKELQVTMEVDNHVEVCCNEYLTEILINNLLLNAIRHTPAGGQIRCVLKKDHFELSNTGVSALPTDLIFRRFGRLSKDNVGSGLGLSIVREIAKAQQWTVSYRYAENKHVFTLGF</sequence>
<protein>
    <recommendedName>
        <fullName evidence="2">histidine kinase</fullName>
        <ecNumber evidence="2">2.7.13.3</ecNumber>
    </recommendedName>
</protein>
<reference evidence="11" key="1">
    <citation type="journal article" date="2019" name="Int. J. Syst. Evol. Microbiol.">
        <title>The Global Catalogue of Microorganisms (GCM) 10K type strain sequencing project: providing services to taxonomists for standard genome sequencing and annotation.</title>
        <authorList>
            <consortium name="The Broad Institute Genomics Platform"/>
            <consortium name="The Broad Institute Genome Sequencing Center for Infectious Disease"/>
            <person name="Wu L."/>
            <person name="Ma J."/>
        </authorList>
    </citation>
    <scope>NUCLEOTIDE SEQUENCE [LARGE SCALE GENOMIC DNA]</scope>
    <source>
        <strain evidence="11">KCTC 22814</strain>
    </source>
</reference>
<evidence type="ECO:0000259" key="9">
    <source>
        <dbReference type="PROSITE" id="PS50109"/>
    </source>
</evidence>
<dbReference type="InterPro" id="IPR036890">
    <property type="entry name" value="HATPase_C_sf"/>
</dbReference>
<feature type="transmembrane region" description="Helical" evidence="8">
    <location>
        <begin position="16"/>
        <end position="34"/>
    </location>
</feature>
<dbReference type="InterPro" id="IPR050428">
    <property type="entry name" value="TCS_sensor_his_kinase"/>
</dbReference>
<dbReference type="PANTHER" id="PTHR45436:SF5">
    <property type="entry name" value="SENSOR HISTIDINE KINASE TRCS"/>
    <property type="match status" value="1"/>
</dbReference>
<dbReference type="PANTHER" id="PTHR45436">
    <property type="entry name" value="SENSOR HISTIDINE KINASE YKOH"/>
    <property type="match status" value="1"/>
</dbReference>
<dbReference type="CDD" id="cd00082">
    <property type="entry name" value="HisKA"/>
    <property type="match status" value="1"/>
</dbReference>
<dbReference type="Proteomes" id="UP001597525">
    <property type="component" value="Unassembled WGS sequence"/>
</dbReference>
<organism evidence="10 11">
    <name type="scientific">Sphingobacterium bambusae</name>
    <dbReference type="NCBI Taxonomy" id="662858"/>
    <lineage>
        <taxon>Bacteria</taxon>
        <taxon>Pseudomonadati</taxon>
        <taxon>Bacteroidota</taxon>
        <taxon>Sphingobacteriia</taxon>
        <taxon>Sphingobacteriales</taxon>
        <taxon>Sphingobacteriaceae</taxon>
        <taxon>Sphingobacterium</taxon>
    </lineage>
</organism>
<dbReference type="Pfam" id="PF02518">
    <property type="entry name" value="HATPase_c"/>
    <property type="match status" value="1"/>
</dbReference>
<dbReference type="InterPro" id="IPR003661">
    <property type="entry name" value="HisK_dim/P_dom"/>
</dbReference>
<evidence type="ECO:0000256" key="7">
    <source>
        <dbReference type="ARBA" id="ARBA00022989"/>
    </source>
</evidence>
<evidence type="ECO:0000313" key="11">
    <source>
        <dbReference type="Proteomes" id="UP001597525"/>
    </source>
</evidence>
<dbReference type="EC" id="2.7.13.3" evidence="2"/>
<evidence type="ECO:0000256" key="5">
    <source>
        <dbReference type="ARBA" id="ARBA00022692"/>
    </source>
</evidence>
<feature type="transmembrane region" description="Helical" evidence="8">
    <location>
        <begin position="144"/>
        <end position="165"/>
    </location>
</feature>
<dbReference type="PROSITE" id="PS50109">
    <property type="entry name" value="HIS_KIN"/>
    <property type="match status" value="1"/>
</dbReference>
<evidence type="ECO:0000256" key="3">
    <source>
        <dbReference type="ARBA" id="ARBA00022553"/>
    </source>
</evidence>
<keyword evidence="5 8" id="KW-0812">Transmembrane</keyword>
<dbReference type="SUPFAM" id="SSF47384">
    <property type="entry name" value="Homodimeric domain of signal transducing histidine kinase"/>
    <property type="match status" value="1"/>
</dbReference>
<comment type="caution">
    <text evidence="10">The sequence shown here is derived from an EMBL/GenBank/DDBJ whole genome shotgun (WGS) entry which is preliminary data.</text>
</comment>
<evidence type="ECO:0000313" key="10">
    <source>
        <dbReference type="EMBL" id="MFD2968578.1"/>
    </source>
</evidence>
<evidence type="ECO:0000256" key="4">
    <source>
        <dbReference type="ARBA" id="ARBA00022679"/>
    </source>
</evidence>
<keyword evidence="7 8" id="KW-1133">Transmembrane helix</keyword>
<dbReference type="SUPFAM" id="SSF55874">
    <property type="entry name" value="ATPase domain of HSP90 chaperone/DNA topoisomerase II/histidine kinase"/>
    <property type="match status" value="1"/>
</dbReference>
<evidence type="ECO:0000256" key="1">
    <source>
        <dbReference type="ARBA" id="ARBA00000085"/>
    </source>
</evidence>
<keyword evidence="11" id="KW-1185">Reference proteome</keyword>
<proteinExistence type="predicted"/>
<evidence type="ECO:0000256" key="6">
    <source>
        <dbReference type="ARBA" id="ARBA00022777"/>
    </source>
</evidence>
<dbReference type="InterPro" id="IPR003594">
    <property type="entry name" value="HATPase_dom"/>
</dbReference>
<dbReference type="Pfam" id="PF00512">
    <property type="entry name" value="HisKA"/>
    <property type="match status" value="1"/>
</dbReference>
<keyword evidence="4" id="KW-0808">Transferase</keyword>
<evidence type="ECO:0000256" key="2">
    <source>
        <dbReference type="ARBA" id="ARBA00012438"/>
    </source>
</evidence>
<keyword evidence="8" id="KW-0472">Membrane</keyword>
<keyword evidence="3" id="KW-0597">Phosphoprotein</keyword>
<keyword evidence="6 10" id="KW-0418">Kinase</keyword>
<accession>A0ABW6BJ65</accession>
<comment type="catalytic activity">
    <reaction evidence="1">
        <text>ATP + protein L-histidine = ADP + protein N-phospho-L-histidine.</text>
        <dbReference type="EC" id="2.7.13.3"/>
    </reaction>
</comment>
<dbReference type="EMBL" id="JBHUPB010000009">
    <property type="protein sequence ID" value="MFD2968578.1"/>
    <property type="molecule type" value="Genomic_DNA"/>
</dbReference>
<dbReference type="Gene3D" id="1.10.287.130">
    <property type="match status" value="1"/>
</dbReference>
<dbReference type="SMART" id="SM00387">
    <property type="entry name" value="HATPase_c"/>
    <property type="match status" value="1"/>
</dbReference>
<gene>
    <name evidence="10" type="ORF">ACFS7Y_14355</name>
</gene>
<name>A0ABW6BJ65_9SPHI</name>
<dbReference type="RefSeq" id="WP_320185243.1">
    <property type="nucleotide sequence ID" value="NZ_CP138332.1"/>
</dbReference>
<dbReference type="InterPro" id="IPR036097">
    <property type="entry name" value="HisK_dim/P_sf"/>
</dbReference>
<evidence type="ECO:0000256" key="8">
    <source>
        <dbReference type="SAM" id="Phobius"/>
    </source>
</evidence>
<dbReference type="SMART" id="SM00388">
    <property type="entry name" value="HisKA"/>
    <property type="match status" value="1"/>
</dbReference>
<dbReference type="GO" id="GO:0016301">
    <property type="term" value="F:kinase activity"/>
    <property type="evidence" value="ECO:0007669"/>
    <property type="project" value="UniProtKB-KW"/>
</dbReference>
<dbReference type="Gene3D" id="3.30.565.10">
    <property type="entry name" value="Histidine kinase-like ATPase, C-terminal domain"/>
    <property type="match status" value="1"/>
</dbReference>
<feature type="domain" description="Histidine kinase" evidence="9">
    <location>
        <begin position="232"/>
        <end position="432"/>
    </location>
</feature>
<dbReference type="InterPro" id="IPR005467">
    <property type="entry name" value="His_kinase_dom"/>
</dbReference>